<evidence type="ECO:0000259" key="7">
    <source>
        <dbReference type="Pfam" id="PF06429"/>
    </source>
</evidence>
<dbReference type="AlphaFoldDB" id="A0A8J6YXZ5"/>
<dbReference type="InterPro" id="IPR037058">
    <property type="entry name" value="Falgellar_hook_FlgE_sf"/>
</dbReference>
<dbReference type="InterPro" id="IPR037925">
    <property type="entry name" value="FlgE/F/G-like"/>
</dbReference>
<keyword evidence="9" id="KW-0969">Cilium</keyword>
<organism evidence="9 10">
    <name type="scientific">Mangrovicoccus algicola</name>
    <dbReference type="NCBI Taxonomy" id="2771008"/>
    <lineage>
        <taxon>Bacteria</taxon>
        <taxon>Pseudomonadati</taxon>
        <taxon>Pseudomonadota</taxon>
        <taxon>Alphaproteobacteria</taxon>
        <taxon>Rhodobacterales</taxon>
        <taxon>Paracoccaceae</taxon>
        <taxon>Mangrovicoccus</taxon>
    </lineage>
</organism>
<dbReference type="SUPFAM" id="SSF117143">
    <property type="entry name" value="Flagellar hook protein flgE"/>
    <property type="match status" value="1"/>
</dbReference>
<name>A0A8J6YXZ5_9RHOB</name>
<keyword evidence="4 5" id="KW-0975">Bacterial flagellum</keyword>
<keyword evidence="9" id="KW-0282">Flagellum</keyword>
<dbReference type="Proteomes" id="UP000609121">
    <property type="component" value="Unassembled WGS sequence"/>
</dbReference>
<evidence type="ECO:0000313" key="9">
    <source>
        <dbReference type="EMBL" id="MBE3639715.1"/>
    </source>
</evidence>
<dbReference type="GO" id="GO:0005829">
    <property type="term" value="C:cytosol"/>
    <property type="evidence" value="ECO:0007669"/>
    <property type="project" value="TreeGrafter"/>
</dbReference>
<evidence type="ECO:0000313" key="10">
    <source>
        <dbReference type="Proteomes" id="UP000609121"/>
    </source>
</evidence>
<sequence length="439" mass="45990">MTISSSMNAGVMGLSANATKLATISDNIANSNTYGYKRAVADFHSLVTSSNGGSYSAGGVRASTQRFIDEAGSLIGTSNSTDLAVRGGGFLPVTTKPEVNVDNGDLSMLLATTGSFRTDAEGYLKTENGLVLLGVPANPDGSIPAFSRDSLAGLEPIKINMSAISSEPTTEIELGVNLPATATEEAVIDPSTDYESLNVEYYNNLGSSQELTVEFRPSPAVAGVASNEWTIVITDSATIPATTVIGEYVMTFNDTQTSGGTLASVTTVTGGAYDPATGTVEVTTASGPIRVAIGELDTTDGITQFGASFRPSNITKNGSGVGTMTLVEVDENGFVYGRFDTGTTRTLYQVPLIAVANPNGLQAQDYETYQITKDSGAYYLWDAADGPTGGIVSYAREQSSTDVAKELTDLIQTQRAYSSNAKVIQTVDEMLQETTNIKR</sequence>
<dbReference type="PANTHER" id="PTHR30435:SF1">
    <property type="entry name" value="FLAGELLAR HOOK PROTEIN FLGE"/>
    <property type="match status" value="1"/>
</dbReference>
<dbReference type="InterPro" id="IPR001444">
    <property type="entry name" value="Flag_bb_rod_N"/>
</dbReference>
<accession>A0A8J6YXZ5</accession>
<evidence type="ECO:0000256" key="2">
    <source>
        <dbReference type="ARBA" id="ARBA00009677"/>
    </source>
</evidence>
<dbReference type="InterPro" id="IPR019776">
    <property type="entry name" value="Flagellar_basal_body_rod_CS"/>
</dbReference>
<comment type="function">
    <text evidence="5">A flexible structure which links the flagellar filament to the drive apparatus in the basal body.</text>
</comment>
<dbReference type="InterPro" id="IPR020013">
    <property type="entry name" value="Flagellar_FlgE/F/G"/>
</dbReference>
<dbReference type="Gene3D" id="2.60.98.20">
    <property type="entry name" value="Flagellar hook protein FlgE"/>
    <property type="match status" value="1"/>
</dbReference>
<dbReference type="InterPro" id="IPR011491">
    <property type="entry name" value="FlgE_D2"/>
</dbReference>
<evidence type="ECO:0000259" key="6">
    <source>
        <dbReference type="Pfam" id="PF00460"/>
    </source>
</evidence>
<dbReference type="EMBL" id="JACVXA010000055">
    <property type="protein sequence ID" value="MBE3639715.1"/>
    <property type="molecule type" value="Genomic_DNA"/>
</dbReference>
<dbReference type="PROSITE" id="PS00588">
    <property type="entry name" value="FLAGELLA_BB_ROD"/>
    <property type="match status" value="1"/>
</dbReference>
<dbReference type="GO" id="GO:0071978">
    <property type="term" value="P:bacterial-type flagellum-dependent swarming motility"/>
    <property type="evidence" value="ECO:0007669"/>
    <property type="project" value="TreeGrafter"/>
</dbReference>
<keyword evidence="10" id="KW-1185">Reference proteome</keyword>
<proteinExistence type="inferred from homology"/>
<feature type="domain" description="Flagellar basal-body/hook protein C-terminal" evidence="7">
    <location>
        <begin position="397"/>
        <end position="437"/>
    </location>
</feature>
<comment type="caution">
    <text evidence="9">The sequence shown here is derived from an EMBL/GenBank/DDBJ whole genome shotgun (WGS) entry which is preliminary data.</text>
</comment>
<dbReference type="Pfam" id="PF00460">
    <property type="entry name" value="Flg_bb_rod"/>
    <property type="match status" value="1"/>
</dbReference>
<dbReference type="Pfam" id="PF06429">
    <property type="entry name" value="Flg_bbr_C"/>
    <property type="match status" value="1"/>
</dbReference>
<reference evidence="9" key="1">
    <citation type="submission" date="2020-09" db="EMBL/GenBank/DDBJ databases">
        <title>A novel bacterium of genus Mangrovicoccus, isolated from South China Sea.</title>
        <authorList>
            <person name="Huang H."/>
            <person name="Mo K."/>
            <person name="Hu Y."/>
        </authorList>
    </citation>
    <scope>NUCLEOTIDE SEQUENCE</scope>
    <source>
        <strain evidence="9">HB182678</strain>
    </source>
</reference>
<feature type="domain" description="Flagellar basal body rod protein N-terminal" evidence="6">
    <location>
        <begin position="7"/>
        <end position="37"/>
    </location>
</feature>
<dbReference type="GO" id="GO:0009424">
    <property type="term" value="C:bacterial-type flagellum hook"/>
    <property type="evidence" value="ECO:0007669"/>
    <property type="project" value="TreeGrafter"/>
</dbReference>
<comment type="similarity">
    <text evidence="2 5">Belongs to the flagella basal body rod proteins family.</text>
</comment>
<dbReference type="Pfam" id="PF07559">
    <property type="entry name" value="FlgE_D2"/>
    <property type="match status" value="1"/>
</dbReference>
<comment type="subcellular location">
    <subcellularLocation>
        <location evidence="1 5">Bacterial flagellum basal body</location>
    </subcellularLocation>
</comment>
<feature type="domain" description="Flagellar hook protein FlgE D2" evidence="8">
    <location>
        <begin position="178"/>
        <end position="318"/>
    </location>
</feature>
<dbReference type="RefSeq" id="WP_193184635.1">
    <property type="nucleotide sequence ID" value="NZ_JACVXA010000055.1"/>
</dbReference>
<evidence type="ECO:0000256" key="3">
    <source>
        <dbReference type="ARBA" id="ARBA00019015"/>
    </source>
</evidence>
<keyword evidence="9" id="KW-0966">Cell projection</keyword>
<evidence type="ECO:0000259" key="8">
    <source>
        <dbReference type="Pfam" id="PF07559"/>
    </source>
</evidence>
<gene>
    <name evidence="9" type="ORF">ICN82_16050</name>
</gene>
<dbReference type="PANTHER" id="PTHR30435">
    <property type="entry name" value="FLAGELLAR PROTEIN"/>
    <property type="match status" value="1"/>
</dbReference>
<protein>
    <recommendedName>
        <fullName evidence="3 5">Flagellar hook protein FlgE</fullName>
    </recommendedName>
</protein>
<dbReference type="NCBIfam" id="TIGR03506">
    <property type="entry name" value="FlgEFG_subfam"/>
    <property type="match status" value="1"/>
</dbReference>
<dbReference type="InterPro" id="IPR010930">
    <property type="entry name" value="Flg_bb/hook_C_dom"/>
</dbReference>
<evidence type="ECO:0000256" key="4">
    <source>
        <dbReference type="ARBA" id="ARBA00023143"/>
    </source>
</evidence>
<evidence type="ECO:0000256" key="5">
    <source>
        <dbReference type="RuleBase" id="RU362116"/>
    </source>
</evidence>
<evidence type="ECO:0000256" key="1">
    <source>
        <dbReference type="ARBA" id="ARBA00004117"/>
    </source>
</evidence>
<dbReference type="GO" id="GO:0009425">
    <property type="term" value="C:bacterial-type flagellum basal body"/>
    <property type="evidence" value="ECO:0007669"/>
    <property type="project" value="UniProtKB-SubCell"/>
</dbReference>